<dbReference type="Pfam" id="PF00685">
    <property type="entry name" value="Sulfotransfer_1"/>
    <property type="match status" value="1"/>
</dbReference>
<proteinExistence type="predicted"/>
<evidence type="ECO:0000259" key="1">
    <source>
        <dbReference type="Pfam" id="PF00685"/>
    </source>
</evidence>
<evidence type="ECO:0000313" key="2">
    <source>
        <dbReference type="EMBL" id="KAF6020495.1"/>
    </source>
</evidence>
<accession>A0A7J7J306</accession>
<protein>
    <recommendedName>
        <fullName evidence="1">Sulfotransferase domain-containing protein</fullName>
    </recommendedName>
</protein>
<keyword evidence="3" id="KW-1185">Reference proteome</keyword>
<dbReference type="InterPro" id="IPR027417">
    <property type="entry name" value="P-loop_NTPase"/>
</dbReference>
<dbReference type="PANTHER" id="PTHR15723">
    <property type="entry name" value="CARBOHYDRATE SULFOTRANSFERASE 15"/>
    <property type="match status" value="1"/>
</dbReference>
<dbReference type="Proteomes" id="UP000593567">
    <property type="component" value="Unassembled WGS sequence"/>
</dbReference>
<dbReference type="GO" id="GO:0019319">
    <property type="term" value="P:hexose biosynthetic process"/>
    <property type="evidence" value="ECO:0007669"/>
    <property type="project" value="TreeGrafter"/>
</dbReference>
<dbReference type="EMBL" id="VXIV02003166">
    <property type="protein sequence ID" value="KAF6020495.1"/>
    <property type="molecule type" value="Genomic_DNA"/>
</dbReference>
<dbReference type="InterPro" id="IPR052654">
    <property type="entry name" value="CS_Sulfotransferase"/>
</dbReference>
<dbReference type="Gene3D" id="3.40.50.300">
    <property type="entry name" value="P-loop containing nucleotide triphosphate hydrolases"/>
    <property type="match status" value="1"/>
</dbReference>
<evidence type="ECO:0000313" key="3">
    <source>
        <dbReference type="Proteomes" id="UP000593567"/>
    </source>
</evidence>
<sequence>MSIKCPFDYYKRESIADPGMQKDVMRYSPGNILFSGVRGRNDTHLIIQTTIQYLAFLDDPEKSKYLLTLRNPTDRLISYLFHAHKQKWIYRNVVTSNFNATLVHTIVISLLEKVKTCLLKNGELACVYMYNSRDGNLDPVIQHGMYVVYIEELFKFIPRERIYINQLEEYSLDQLQMAGKMVEFFGRKLDITEETIASSYKSRNKGTKTGVLPETLSKLDKFYRPYNQRLATLLGDKKWLYNRKAKQS</sequence>
<reference evidence="2" key="1">
    <citation type="submission" date="2020-06" db="EMBL/GenBank/DDBJ databases">
        <title>Draft genome of Bugula neritina, a colonial animal packing powerful symbionts and potential medicines.</title>
        <authorList>
            <person name="Rayko M."/>
        </authorList>
    </citation>
    <scope>NUCLEOTIDE SEQUENCE [LARGE SCALE GENOMIC DNA]</scope>
    <source>
        <strain evidence="2">Kwan_BN1</strain>
    </source>
</reference>
<organism evidence="2 3">
    <name type="scientific">Bugula neritina</name>
    <name type="common">Brown bryozoan</name>
    <name type="synonym">Sertularia neritina</name>
    <dbReference type="NCBI Taxonomy" id="10212"/>
    <lineage>
        <taxon>Eukaryota</taxon>
        <taxon>Metazoa</taxon>
        <taxon>Spiralia</taxon>
        <taxon>Lophotrochozoa</taxon>
        <taxon>Bryozoa</taxon>
        <taxon>Gymnolaemata</taxon>
        <taxon>Cheilostomatida</taxon>
        <taxon>Flustrina</taxon>
        <taxon>Buguloidea</taxon>
        <taxon>Bugulidae</taxon>
        <taxon>Bugula</taxon>
    </lineage>
</organism>
<dbReference type="OrthoDB" id="8068875at2759"/>
<feature type="domain" description="Sulfotransferase" evidence="1">
    <location>
        <begin position="61"/>
        <end position="198"/>
    </location>
</feature>
<comment type="caution">
    <text evidence="2">The sequence shown here is derived from an EMBL/GenBank/DDBJ whole genome shotgun (WGS) entry which is preliminary data.</text>
</comment>
<dbReference type="PANTHER" id="PTHR15723:SF0">
    <property type="entry name" value="CARBOHYDRATE SULFOTRANSFERASE 15"/>
    <property type="match status" value="1"/>
</dbReference>
<dbReference type="SUPFAM" id="SSF52540">
    <property type="entry name" value="P-loop containing nucleoside triphosphate hydrolases"/>
    <property type="match status" value="1"/>
</dbReference>
<name>A0A7J7J306_BUGNE</name>
<dbReference type="AlphaFoldDB" id="A0A7J7J306"/>
<dbReference type="InterPro" id="IPR000863">
    <property type="entry name" value="Sulfotransferase_dom"/>
</dbReference>
<dbReference type="GO" id="GO:0050659">
    <property type="term" value="F:N-acetylgalactosamine 4-sulfate 6-O-sulfotransferase activity"/>
    <property type="evidence" value="ECO:0007669"/>
    <property type="project" value="TreeGrafter"/>
</dbReference>
<gene>
    <name evidence="2" type="ORF">EB796_021185</name>
</gene>